<accession>L8H9H7</accession>
<organism evidence="1 2">
    <name type="scientific">Acanthamoeba castellanii (strain ATCC 30010 / Neff)</name>
    <dbReference type="NCBI Taxonomy" id="1257118"/>
    <lineage>
        <taxon>Eukaryota</taxon>
        <taxon>Amoebozoa</taxon>
        <taxon>Discosea</taxon>
        <taxon>Longamoebia</taxon>
        <taxon>Centramoebida</taxon>
        <taxon>Acanthamoebidae</taxon>
        <taxon>Acanthamoeba</taxon>
    </lineage>
</organism>
<keyword evidence="2" id="KW-1185">Reference proteome</keyword>
<gene>
    <name evidence="1" type="ORF">ACA1_386490</name>
</gene>
<dbReference type="GeneID" id="14922755"/>
<name>L8H9H7_ACACF</name>
<evidence type="ECO:0000313" key="1">
    <source>
        <dbReference type="EMBL" id="ELR21840.1"/>
    </source>
</evidence>
<proteinExistence type="predicted"/>
<dbReference type="Proteomes" id="UP000011083">
    <property type="component" value="Unassembled WGS sequence"/>
</dbReference>
<reference evidence="1 2" key="1">
    <citation type="journal article" date="2013" name="Genome Biol.">
        <title>Genome of Acanthamoeba castellanii highlights extensive lateral gene transfer and early evolution of tyrosine kinase signaling.</title>
        <authorList>
            <person name="Clarke M."/>
            <person name="Lohan A.J."/>
            <person name="Liu B."/>
            <person name="Lagkouvardos I."/>
            <person name="Roy S."/>
            <person name="Zafar N."/>
            <person name="Bertelli C."/>
            <person name="Schilde C."/>
            <person name="Kianianmomeni A."/>
            <person name="Burglin T.R."/>
            <person name="Frech C."/>
            <person name="Turcotte B."/>
            <person name="Kopec K.O."/>
            <person name="Synnott J.M."/>
            <person name="Choo C."/>
            <person name="Paponov I."/>
            <person name="Finkler A."/>
            <person name="Soon Heng Tan C."/>
            <person name="Hutchins A.P."/>
            <person name="Weinmeier T."/>
            <person name="Rattei T."/>
            <person name="Chu J.S."/>
            <person name="Gimenez G."/>
            <person name="Irimia M."/>
            <person name="Rigden D.J."/>
            <person name="Fitzpatrick D.A."/>
            <person name="Lorenzo-Morales J."/>
            <person name="Bateman A."/>
            <person name="Chiu C.H."/>
            <person name="Tang P."/>
            <person name="Hegemann P."/>
            <person name="Fromm H."/>
            <person name="Raoult D."/>
            <person name="Greub G."/>
            <person name="Miranda-Saavedra D."/>
            <person name="Chen N."/>
            <person name="Nash P."/>
            <person name="Ginger M.L."/>
            <person name="Horn M."/>
            <person name="Schaap P."/>
            <person name="Caler L."/>
            <person name="Loftus B."/>
        </authorList>
    </citation>
    <scope>NUCLEOTIDE SEQUENCE [LARGE SCALE GENOMIC DNA]</scope>
    <source>
        <strain evidence="1 2">Neff</strain>
    </source>
</reference>
<dbReference type="EMBL" id="KB007900">
    <property type="protein sequence ID" value="ELR21840.1"/>
    <property type="molecule type" value="Genomic_DNA"/>
</dbReference>
<dbReference type="VEuPathDB" id="AmoebaDB:ACA1_386490"/>
<sequence length="102" mass="11905">MEPLHSHHYTKHQYKFSASKHSQWLAMIMPYTMFYNRQCWGIKHKDPSTTYLSNVVPTDKFMGHATCYAILGDDDKTMAFITLSYLMMHTFSHPGSFCPTMC</sequence>
<dbReference type="RefSeq" id="XP_004347222.1">
    <property type="nucleotide sequence ID" value="XM_004347172.1"/>
</dbReference>
<dbReference type="AlphaFoldDB" id="L8H9H7"/>
<dbReference type="KEGG" id="acan:ACA1_386490"/>
<evidence type="ECO:0000313" key="2">
    <source>
        <dbReference type="Proteomes" id="UP000011083"/>
    </source>
</evidence>
<protein>
    <submittedName>
        <fullName evidence="1">Uncharacterized protein</fullName>
    </submittedName>
</protein>